<organism evidence="2 3">
    <name type="scientific">Papaver somniferum</name>
    <name type="common">Opium poppy</name>
    <dbReference type="NCBI Taxonomy" id="3469"/>
    <lineage>
        <taxon>Eukaryota</taxon>
        <taxon>Viridiplantae</taxon>
        <taxon>Streptophyta</taxon>
        <taxon>Embryophyta</taxon>
        <taxon>Tracheophyta</taxon>
        <taxon>Spermatophyta</taxon>
        <taxon>Magnoliopsida</taxon>
        <taxon>Ranunculales</taxon>
        <taxon>Papaveraceae</taxon>
        <taxon>Papaveroideae</taxon>
        <taxon>Papaver</taxon>
    </lineage>
</organism>
<dbReference type="EMBL" id="CM010723">
    <property type="protein sequence ID" value="RZC76947.1"/>
    <property type="molecule type" value="Genomic_DNA"/>
</dbReference>
<dbReference type="AlphaFoldDB" id="A0A4Y7KVZ4"/>
<name>A0A4Y7KVZ4_PAPSO</name>
<evidence type="ECO:0000313" key="2">
    <source>
        <dbReference type="EMBL" id="RZC76947.1"/>
    </source>
</evidence>
<reference evidence="2 3" key="1">
    <citation type="journal article" date="2018" name="Science">
        <title>The opium poppy genome and morphinan production.</title>
        <authorList>
            <person name="Guo L."/>
            <person name="Winzer T."/>
            <person name="Yang X."/>
            <person name="Li Y."/>
            <person name="Ning Z."/>
            <person name="He Z."/>
            <person name="Teodor R."/>
            <person name="Lu Y."/>
            <person name="Bowser T.A."/>
            <person name="Graham I.A."/>
            <person name="Ye K."/>
        </authorList>
    </citation>
    <scope>NUCLEOTIDE SEQUENCE [LARGE SCALE GENOMIC DNA]</scope>
    <source>
        <strain evidence="3">cv. HN1</strain>
        <tissue evidence="2">Leaves</tissue>
    </source>
</reference>
<keyword evidence="1" id="KW-1133">Transmembrane helix</keyword>
<gene>
    <name evidence="2" type="ORF">C5167_001139</name>
</gene>
<evidence type="ECO:0000256" key="1">
    <source>
        <dbReference type="SAM" id="Phobius"/>
    </source>
</evidence>
<keyword evidence="3" id="KW-1185">Reference proteome</keyword>
<protein>
    <submittedName>
        <fullName evidence="2">Uncharacterized protein</fullName>
    </submittedName>
</protein>
<feature type="transmembrane region" description="Helical" evidence="1">
    <location>
        <begin position="6"/>
        <end position="27"/>
    </location>
</feature>
<accession>A0A4Y7KVZ4</accession>
<keyword evidence="1" id="KW-0812">Transmembrane</keyword>
<sequence length="165" mass="18481">MQRRNHNFNVVLILISYLILKILEFVFKKSKENDELDVPTFGDKPVMEIAKQHGGYQLQRMRVYSCNLTWYCFPFRCPFSAFGCWVNIKVFVGCGTSTELLGWSQSHNPSLGNLLVVIGETENARNAVGAKTNMSKRSSFGNTSVDDAVCTTGETGCNSDEIHSL</sequence>
<keyword evidence="1" id="KW-0472">Membrane</keyword>
<dbReference type="Gramene" id="RZC76947">
    <property type="protein sequence ID" value="RZC76947"/>
    <property type="gene ID" value="C5167_001139"/>
</dbReference>
<proteinExistence type="predicted"/>
<evidence type="ECO:0000313" key="3">
    <source>
        <dbReference type="Proteomes" id="UP000316621"/>
    </source>
</evidence>
<dbReference type="Proteomes" id="UP000316621">
    <property type="component" value="Chromosome 9"/>
</dbReference>